<feature type="transmembrane region" description="Helical" evidence="7">
    <location>
        <begin position="394"/>
        <end position="420"/>
    </location>
</feature>
<dbReference type="EMBL" id="JADAQV010000002">
    <property type="protein sequence ID" value="MBE1723938.1"/>
    <property type="molecule type" value="Genomic_DNA"/>
</dbReference>
<evidence type="ECO:0000256" key="2">
    <source>
        <dbReference type="ARBA" id="ARBA00005697"/>
    </source>
</evidence>
<feature type="transmembrane region" description="Helical" evidence="7">
    <location>
        <begin position="170"/>
        <end position="193"/>
    </location>
</feature>
<evidence type="ECO:0000313" key="9">
    <source>
        <dbReference type="Proteomes" id="UP000599085"/>
    </source>
</evidence>
<organism evidence="8 9">
    <name type="scientific">Bombella apis</name>
    <dbReference type="NCBI Taxonomy" id="1785988"/>
    <lineage>
        <taxon>Bacteria</taxon>
        <taxon>Pseudomonadati</taxon>
        <taxon>Pseudomonadota</taxon>
        <taxon>Alphaproteobacteria</taxon>
        <taxon>Acetobacterales</taxon>
        <taxon>Acetobacteraceae</taxon>
        <taxon>Bombella</taxon>
    </lineage>
</organism>
<feature type="transmembrane region" description="Helical" evidence="7">
    <location>
        <begin position="64"/>
        <end position="88"/>
    </location>
</feature>
<evidence type="ECO:0000256" key="5">
    <source>
        <dbReference type="ARBA" id="ARBA00022989"/>
    </source>
</evidence>
<feature type="transmembrane region" description="Helical" evidence="7">
    <location>
        <begin position="427"/>
        <end position="444"/>
    </location>
</feature>
<feature type="transmembrane region" description="Helical" evidence="7">
    <location>
        <begin position="200"/>
        <end position="218"/>
    </location>
</feature>
<evidence type="ECO:0000256" key="1">
    <source>
        <dbReference type="ARBA" id="ARBA00004127"/>
    </source>
</evidence>
<proteinExistence type="inferred from homology"/>
<keyword evidence="4 7" id="KW-0812">Transmembrane</keyword>
<dbReference type="Proteomes" id="UP000599085">
    <property type="component" value="Unassembled WGS sequence"/>
</dbReference>
<dbReference type="Pfam" id="PF00860">
    <property type="entry name" value="Xan_ur_permease"/>
    <property type="match status" value="1"/>
</dbReference>
<protein>
    <submittedName>
        <fullName evidence="8">NCS2 family permease</fullName>
    </submittedName>
</protein>
<accession>A0ABR9MQ07</accession>
<gene>
    <name evidence="8" type="ORF">IGM82_05890</name>
</gene>
<comment type="subcellular location">
    <subcellularLocation>
        <location evidence="1">Endomembrane system</location>
        <topology evidence="1">Multi-pass membrane protein</topology>
    </subcellularLocation>
</comment>
<dbReference type="InterPro" id="IPR045018">
    <property type="entry name" value="Azg-like"/>
</dbReference>
<feature type="transmembrane region" description="Helical" evidence="7">
    <location>
        <begin position="108"/>
        <end position="128"/>
    </location>
</feature>
<sequence>MKHDAVIRSSLDHFFQITRRHSTIPREISAGLTIFGSMAYIMAVNPAVLAGAGLARHDMIMTTIAGAVAGTLLMALWARLPIALAPAMSSNVLFAQVVVQQAHVSPSTAFTVVLFSGMCFTLLSLTRLRLKIIQSFPPCIILGIQTAIGAFIARIGLISAGIAVPSAGGLGFASLSHPAVILALAGVMFCLLLQLLRIPAGLLVTIMVLTLAGLVVPGPDGQPLTQLPGHLIDWPHYPVNMLAPFDFHEFFQHLGLLLPITLYILLSDFFDATGTMLTVTRQAGLCGTREQPDLPPRAFAADGAASIIGALLGTCTVSAYLESLTGAEAGGRTGLSALVVALLFALSCFFWPLITAIPALATAPVLVFVGIIMLSNLTELPDNLEESFPPLCMVLLTVVTGSFMLALACGMLLYTAMLLIRRAFHKVTPVIICLDITFLCYMILQGRF</sequence>
<dbReference type="InterPro" id="IPR006043">
    <property type="entry name" value="NCS2"/>
</dbReference>
<evidence type="ECO:0000256" key="6">
    <source>
        <dbReference type="ARBA" id="ARBA00023136"/>
    </source>
</evidence>
<dbReference type="PANTHER" id="PTHR43337:SF1">
    <property type="entry name" value="XANTHINE_URACIL PERMEASE C887.17-RELATED"/>
    <property type="match status" value="1"/>
</dbReference>
<feature type="transmembrane region" description="Helical" evidence="7">
    <location>
        <begin position="333"/>
        <end position="351"/>
    </location>
</feature>
<evidence type="ECO:0000256" key="4">
    <source>
        <dbReference type="ARBA" id="ARBA00022692"/>
    </source>
</evidence>
<keyword evidence="6 7" id="KW-0472">Membrane</keyword>
<keyword evidence="5 7" id="KW-1133">Transmembrane helix</keyword>
<feature type="transmembrane region" description="Helical" evidence="7">
    <location>
        <begin position="250"/>
        <end position="266"/>
    </location>
</feature>
<feature type="transmembrane region" description="Helical" evidence="7">
    <location>
        <begin position="28"/>
        <end position="52"/>
    </location>
</feature>
<dbReference type="PANTHER" id="PTHR43337">
    <property type="entry name" value="XANTHINE/URACIL PERMEASE C887.17-RELATED"/>
    <property type="match status" value="1"/>
</dbReference>
<name>A0ABR9MQ07_9PROT</name>
<keyword evidence="9" id="KW-1185">Reference proteome</keyword>
<reference evidence="8 9" key="1">
    <citation type="submission" date="2020-09" db="EMBL/GenBank/DDBJ databases">
        <title>Bombella mellium and Bombella favum sp. nov., two novel species isolated from honey of Apis mellifera.</title>
        <authorList>
            <person name="Hilgarth M."/>
            <person name="Redwitz J."/>
            <person name="Ehrmann M.A."/>
            <person name="Vogel R.F."/>
            <person name="Jakob F."/>
        </authorList>
    </citation>
    <scope>NUCLEOTIDE SEQUENCE [LARGE SCALE GENOMIC DNA]</scope>
    <source>
        <strain evidence="8 9">MRM1</strain>
    </source>
</reference>
<feature type="transmembrane region" description="Helical" evidence="7">
    <location>
        <begin position="299"/>
        <end position="321"/>
    </location>
</feature>
<comment type="similarity">
    <text evidence="2">Belongs to the nucleobase:cation symporter-2 (NCS2) (TC 2.A.40) family. Azg-like subfamily.</text>
</comment>
<comment type="caution">
    <text evidence="8">The sequence shown here is derived from an EMBL/GenBank/DDBJ whole genome shotgun (WGS) entry which is preliminary data.</text>
</comment>
<feature type="transmembrane region" description="Helical" evidence="7">
    <location>
        <begin position="140"/>
        <end position="164"/>
    </location>
</feature>
<keyword evidence="3" id="KW-0813">Transport</keyword>
<evidence type="ECO:0000256" key="7">
    <source>
        <dbReference type="SAM" id="Phobius"/>
    </source>
</evidence>
<feature type="transmembrane region" description="Helical" evidence="7">
    <location>
        <begin position="356"/>
        <end position="374"/>
    </location>
</feature>
<dbReference type="RefSeq" id="WP_192848477.1">
    <property type="nucleotide sequence ID" value="NZ_CANUIG010000002.1"/>
</dbReference>
<evidence type="ECO:0000313" key="8">
    <source>
        <dbReference type="EMBL" id="MBE1723938.1"/>
    </source>
</evidence>
<evidence type="ECO:0000256" key="3">
    <source>
        <dbReference type="ARBA" id="ARBA00022448"/>
    </source>
</evidence>